<dbReference type="OrthoDB" id="407410at2759"/>
<feature type="transmembrane region" description="Helical" evidence="8">
    <location>
        <begin position="896"/>
        <end position="913"/>
    </location>
</feature>
<comment type="similarity">
    <text evidence="2">Belongs to the Ca(2+):cation antiporter (CaCA) (TC 2.A.19) family.</text>
</comment>
<feature type="transmembrane region" description="Helical" evidence="8">
    <location>
        <begin position="933"/>
        <end position="958"/>
    </location>
</feature>
<dbReference type="InterPro" id="IPR051359">
    <property type="entry name" value="CaCA_antiporter"/>
</dbReference>
<dbReference type="Gene3D" id="1.20.1420.30">
    <property type="entry name" value="NCX, central ion-binding region"/>
    <property type="match status" value="2"/>
</dbReference>
<feature type="domain" description="Sodium/calcium exchanger membrane region" evidence="9">
    <location>
        <begin position="870"/>
        <end position="1030"/>
    </location>
</feature>
<feature type="domain" description="Sodium/calcium exchanger membrane region" evidence="9">
    <location>
        <begin position="117"/>
        <end position="256"/>
    </location>
</feature>
<evidence type="ECO:0000256" key="1">
    <source>
        <dbReference type="ARBA" id="ARBA00004141"/>
    </source>
</evidence>
<feature type="transmembrane region" description="Helical" evidence="8">
    <location>
        <begin position="1015"/>
        <end position="1034"/>
    </location>
</feature>
<evidence type="ECO:0000313" key="11">
    <source>
        <dbReference type="Proteomes" id="UP000800235"/>
    </source>
</evidence>
<name>A0A9P4NI64_9PEZI</name>
<evidence type="ECO:0000256" key="8">
    <source>
        <dbReference type="SAM" id="Phobius"/>
    </source>
</evidence>
<dbReference type="GO" id="GO:0008324">
    <property type="term" value="F:monoatomic cation transmembrane transporter activity"/>
    <property type="evidence" value="ECO:0007669"/>
    <property type="project" value="TreeGrafter"/>
</dbReference>
<keyword evidence="5 8" id="KW-1133">Transmembrane helix</keyword>
<proteinExistence type="inferred from homology"/>
<dbReference type="InterPro" id="IPR044880">
    <property type="entry name" value="NCX_ion-bd_dom_sf"/>
</dbReference>
<feature type="transmembrane region" description="Helical" evidence="8">
    <location>
        <begin position="805"/>
        <end position="826"/>
    </location>
</feature>
<dbReference type="EMBL" id="MU007089">
    <property type="protein sequence ID" value="KAF2422590.1"/>
    <property type="molecule type" value="Genomic_DNA"/>
</dbReference>
<feature type="transmembrane region" description="Helical" evidence="8">
    <location>
        <begin position="864"/>
        <end position="884"/>
    </location>
</feature>
<feature type="region of interest" description="Disordered" evidence="7">
    <location>
        <begin position="469"/>
        <end position="582"/>
    </location>
</feature>
<feature type="transmembrane region" description="Helical" evidence="8">
    <location>
        <begin position="180"/>
        <end position="201"/>
    </location>
</feature>
<dbReference type="GO" id="GO:0006874">
    <property type="term" value="P:intracellular calcium ion homeostasis"/>
    <property type="evidence" value="ECO:0007669"/>
    <property type="project" value="TreeGrafter"/>
</dbReference>
<keyword evidence="11" id="KW-1185">Reference proteome</keyword>
<evidence type="ECO:0000256" key="4">
    <source>
        <dbReference type="ARBA" id="ARBA00022692"/>
    </source>
</evidence>
<evidence type="ECO:0000256" key="3">
    <source>
        <dbReference type="ARBA" id="ARBA00022448"/>
    </source>
</evidence>
<feature type="region of interest" description="Disordered" evidence="7">
    <location>
        <begin position="744"/>
        <end position="774"/>
    </location>
</feature>
<feature type="region of interest" description="Disordered" evidence="7">
    <location>
        <begin position="392"/>
        <end position="431"/>
    </location>
</feature>
<dbReference type="InterPro" id="IPR004837">
    <property type="entry name" value="NaCa_Exmemb"/>
</dbReference>
<feature type="compositionally biased region" description="Basic and acidic residues" evidence="7">
    <location>
        <begin position="396"/>
        <end position="405"/>
    </location>
</feature>
<dbReference type="GO" id="GO:0016020">
    <property type="term" value="C:membrane"/>
    <property type="evidence" value="ECO:0007669"/>
    <property type="project" value="UniProtKB-SubCell"/>
</dbReference>
<protein>
    <recommendedName>
        <fullName evidence="9">Sodium/calcium exchanger membrane region domain-containing protein</fullName>
    </recommendedName>
</protein>
<feature type="transmembrane region" description="Helical" evidence="8">
    <location>
        <begin position="141"/>
        <end position="160"/>
    </location>
</feature>
<organism evidence="10 11">
    <name type="scientific">Tothia fuscella</name>
    <dbReference type="NCBI Taxonomy" id="1048955"/>
    <lineage>
        <taxon>Eukaryota</taxon>
        <taxon>Fungi</taxon>
        <taxon>Dikarya</taxon>
        <taxon>Ascomycota</taxon>
        <taxon>Pezizomycotina</taxon>
        <taxon>Dothideomycetes</taxon>
        <taxon>Pleosporomycetidae</taxon>
        <taxon>Venturiales</taxon>
        <taxon>Cylindrosympodiaceae</taxon>
        <taxon>Tothia</taxon>
    </lineage>
</organism>
<keyword evidence="4 8" id="KW-0812">Transmembrane</keyword>
<dbReference type="Pfam" id="PF01699">
    <property type="entry name" value="Na_Ca_ex"/>
    <property type="match status" value="2"/>
</dbReference>
<evidence type="ECO:0000256" key="6">
    <source>
        <dbReference type="ARBA" id="ARBA00023136"/>
    </source>
</evidence>
<feature type="compositionally biased region" description="Basic and acidic residues" evidence="7">
    <location>
        <begin position="699"/>
        <end position="717"/>
    </location>
</feature>
<evidence type="ECO:0000256" key="5">
    <source>
        <dbReference type="ARBA" id="ARBA00022989"/>
    </source>
</evidence>
<dbReference type="Proteomes" id="UP000800235">
    <property type="component" value="Unassembled WGS sequence"/>
</dbReference>
<feature type="region of interest" description="Disordered" evidence="7">
    <location>
        <begin position="285"/>
        <end position="309"/>
    </location>
</feature>
<feature type="region of interest" description="Disordered" evidence="7">
    <location>
        <begin position="699"/>
        <end position="728"/>
    </location>
</feature>
<feature type="transmembrane region" description="Helical" evidence="8">
    <location>
        <begin position="22"/>
        <end position="41"/>
    </location>
</feature>
<feature type="transmembrane region" description="Helical" evidence="8">
    <location>
        <begin position="213"/>
        <end position="232"/>
    </location>
</feature>
<evidence type="ECO:0000313" key="10">
    <source>
        <dbReference type="EMBL" id="KAF2422590.1"/>
    </source>
</evidence>
<dbReference type="PANTHER" id="PTHR12266">
    <property type="entry name" value="NA+/CA2+ K+ INDEPENDENT EXCHANGER"/>
    <property type="match status" value="1"/>
</dbReference>
<dbReference type="InterPro" id="IPR036259">
    <property type="entry name" value="MFS_trans_sf"/>
</dbReference>
<feature type="transmembrane region" description="Helical" evidence="8">
    <location>
        <begin position="109"/>
        <end position="129"/>
    </location>
</feature>
<dbReference type="PANTHER" id="PTHR12266:SF0">
    <property type="entry name" value="MITOCHONDRIAL SODIUM_CALCIUM EXCHANGER PROTEIN"/>
    <property type="match status" value="1"/>
</dbReference>
<evidence type="ECO:0000256" key="2">
    <source>
        <dbReference type="ARBA" id="ARBA00008170"/>
    </source>
</evidence>
<feature type="compositionally biased region" description="Low complexity" evidence="7">
    <location>
        <begin position="499"/>
        <end position="514"/>
    </location>
</feature>
<feature type="transmembrane region" description="Helical" evidence="8">
    <location>
        <begin position="238"/>
        <end position="261"/>
    </location>
</feature>
<reference evidence="10" key="1">
    <citation type="journal article" date="2020" name="Stud. Mycol.">
        <title>101 Dothideomycetes genomes: a test case for predicting lifestyles and emergence of pathogens.</title>
        <authorList>
            <person name="Haridas S."/>
            <person name="Albert R."/>
            <person name="Binder M."/>
            <person name="Bloem J."/>
            <person name="Labutti K."/>
            <person name="Salamov A."/>
            <person name="Andreopoulos B."/>
            <person name="Baker S."/>
            <person name="Barry K."/>
            <person name="Bills G."/>
            <person name="Bluhm B."/>
            <person name="Cannon C."/>
            <person name="Castanera R."/>
            <person name="Culley D."/>
            <person name="Daum C."/>
            <person name="Ezra D."/>
            <person name="Gonzalez J."/>
            <person name="Henrissat B."/>
            <person name="Kuo A."/>
            <person name="Liang C."/>
            <person name="Lipzen A."/>
            <person name="Lutzoni F."/>
            <person name="Magnuson J."/>
            <person name="Mondo S."/>
            <person name="Nolan M."/>
            <person name="Ohm R."/>
            <person name="Pangilinan J."/>
            <person name="Park H.-J."/>
            <person name="Ramirez L."/>
            <person name="Alfaro M."/>
            <person name="Sun H."/>
            <person name="Tritt A."/>
            <person name="Yoshinaga Y."/>
            <person name="Zwiers L.-H."/>
            <person name="Turgeon B."/>
            <person name="Goodwin S."/>
            <person name="Spatafora J."/>
            <person name="Crous P."/>
            <person name="Grigoriev I."/>
        </authorList>
    </citation>
    <scope>NUCLEOTIDE SEQUENCE</scope>
    <source>
        <strain evidence="10">CBS 130266</strain>
    </source>
</reference>
<evidence type="ECO:0000256" key="7">
    <source>
        <dbReference type="SAM" id="MobiDB-lite"/>
    </source>
</evidence>
<dbReference type="SUPFAM" id="SSF103473">
    <property type="entry name" value="MFS general substrate transporter"/>
    <property type="match status" value="1"/>
</dbReference>
<feature type="transmembrane region" description="Helical" evidence="8">
    <location>
        <begin position="979"/>
        <end position="1003"/>
    </location>
</feature>
<feature type="compositionally biased region" description="Low complexity" evidence="7">
    <location>
        <begin position="544"/>
        <end position="582"/>
    </location>
</feature>
<dbReference type="AlphaFoldDB" id="A0A9P4NI64"/>
<sequence length="1043" mass="113660">MTVTIAPTAGNRKPKRTPYRSARAFCLVTVLLGVIALYTNLSPRHATTGEEFRFGKRGLDISFAEDLDCRLVHGSKDKCKFVQTNCPDEQAGLIAYLELYYCASPHAQWAVFTAIVLWLGLLFSTIGIAASDFFCINLSTIANLLGMSESLAGVTFLAFGNGSPDVFSTFAAMSTNSGSLAIGELIGAAGFITTVVAGSMAFVHPFKVAKKSFVRDVCFFIVAATFSMVFLYDGKLYPWEAAFMVAIYVFYVIFVVTWHWWFSRRRRRRETESAARDLYVGPGTDAVEFPPYHDEENTGPGSHSPMRGRSREDFSALERGVVDGADEDEEEQEEREERWLSEINRKMRLSRPGIGKRRSTQNPVRPSLIGVLEFRSVVANLQKSSNGQVIPLGTRRFSDDPRMGLDPDDASAYSEPRTRPSYDYDESDPTRIGTMDLLDSGITAANRMRALSAPEADALRGIPQVDLLGPLDEEHDSTSHSPIRNSHLGGSTLAPPSPSNSVSPSTSAQSSRAPSPAPGRRKSTSLLAPPDQYGNPITEHCYHQSLQKQSQQQLSLSIPRARSTSVSRSPTSPLGGSSGLGLPSPSVSAASRLLADVVPLEGEKPISWWPYQVLPAPKELFSTLFPTLCRWREKNYWEKFLGVVAAPSVFLLTITLPVVESEADDSGEKDDDIPDLTLPFASYNSNDAAANRPQVTIVEPERSPSPDEGHFAHESRKSNSLPHAYAKGLGGHGNAATVAVSAEHLHEHHHMPPSHPHNHSHSSHSNSHPTFQSILSPAADGMMESPEQLPADAPPAPGRGDWNRWLVILQAFTAPFFVVLILWAKIDLGEPELLVRPTLISLVCSLVALAILLATTSPTRPPKWRVLLCFLGFIVSIAWISTVADEVVGVLKTVGVILNISDAILGLTIFAVGNSLGDLVADITVAKLGYPVMALSACFGGPMLNILLGVGLSGLYITIKGAHQQHDKHPNKKMKYKPYHIEVSRTLMISGATLLVTLVGLLVVVPLRRWKMDRFIGWGLIALWTVSTVGNVVVEVMGLGMMS</sequence>
<comment type="caution">
    <text evidence="10">The sequence shown here is derived from an EMBL/GenBank/DDBJ whole genome shotgun (WGS) entry which is preliminary data.</text>
</comment>
<comment type="subcellular location">
    <subcellularLocation>
        <location evidence="1">Membrane</location>
        <topology evidence="1">Multi-pass membrane protein</topology>
    </subcellularLocation>
</comment>
<feature type="transmembrane region" description="Helical" evidence="8">
    <location>
        <begin position="833"/>
        <end position="852"/>
    </location>
</feature>
<accession>A0A9P4NI64</accession>
<keyword evidence="3" id="KW-0813">Transport</keyword>
<gene>
    <name evidence="10" type="ORF">EJ08DRAFT_682586</name>
</gene>
<feature type="compositionally biased region" description="Basic residues" evidence="7">
    <location>
        <begin position="747"/>
        <end position="762"/>
    </location>
</feature>
<evidence type="ECO:0000259" key="9">
    <source>
        <dbReference type="Pfam" id="PF01699"/>
    </source>
</evidence>
<keyword evidence="6 8" id="KW-0472">Membrane</keyword>